<reference evidence="1" key="1">
    <citation type="submission" date="2019-10" db="EMBL/GenBank/DDBJ databases">
        <title>Conservation and host-specific expression of non-tandemly repeated heterogenous ribosome RNA gene in arbuscular mycorrhizal fungi.</title>
        <authorList>
            <person name="Maeda T."/>
            <person name="Kobayashi Y."/>
            <person name="Nakagawa T."/>
            <person name="Ezawa T."/>
            <person name="Yamaguchi K."/>
            <person name="Bino T."/>
            <person name="Nishimoto Y."/>
            <person name="Shigenobu S."/>
            <person name="Kawaguchi M."/>
        </authorList>
    </citation>
    <scope>NUCLEOTIDE SEQUENCE</scope>
    <source>
        <strain evidence="1">HR1</strain>
    </source>
</reference>
<evidence type="ECO:0000313" key="1">
    <source>
        <dbReference type="EMBL" id="GES95534.1"/>
    </source>
</evidence>
<name>A0A8H3M2J5_9GLOM</name>
<accession>A0A8H3M2J5</accession>
<comment type="caution">
    <text evidence="1">The sequence shown here is derived from an EMBL/GenBank/DDBJ whole genome shotgun (WGS) entry which is preliminary data.</text>
</comment>
<sequence length="137" mass="16485">MKVYAQVAQLEIFFFLNPLHFKYKIRILIYRLTQSNSGKKNHRDRAATKMNQPLRLWISHENLRRQYLKLVIMDFQNEGAQPLRFYVILIILYRSKSFFAHQVQILYDGALYYVPPYISEMSMNLQKWVDRINPDGP</sequence>
<dbReference type="Proteomes" id="UP000615446">
    <property type="component" value="Unassembled WGS sequence"/>
</dbReference>
<proteinExistence type="predicted"/>
<protein>
    <submittedName>
        <fullName evidence="1">Uncharacterized protein</fullName>
    </submittedName>
</protein>
<gene>
    <name evidence="1" type="ORF">RCL2_002219600</name>
</gene>
<dbReference type="EMBL" id="BLAL01000242">
    <property type="protein sequence ID" value="GES95534.1"/>
    <property type="molecule type" value="Genomic_DNA"/>
</dbReference>
<evidence type="ECO:0000313" key="2">
    <source>
        <dbReference type="Proteomes" id="UP000615446"/>
    </source>
</evidence>
<dbReference type="AlphaFoldDB" id="A0A8H3M2J5"/>
<organism evidence="1 2">
    <name type="scientific">Rhizophagus clarus</name>
    <dbReference type="NCBI Taxonomy" id="94130"/>
    <lineage>
        <taxon>Eukaryota</taxon>
        <taxon>Fungi</taxon>
        <taxon>Fungi incertae sedis</taxon>
        <taxon>Mucoromycota</taxon>
        <taxon>Glomeromycotina</taxon>
        <taxon>Glomeromycetes</taxon>
        <taxon>Glomerales</taxon>
        <taxon>Glomeraceae</taxon>
        <taxon>Rhizophagus</taxon>
    </lineage>
</organism>